<dbReference type="Proteomes" id="UP000279994">
    <property type="component" value="Unassembled WGS sequence"/>
</dbReference>
<dbReference type="OrthoDB" id="3826724at2"/>
<dbReference type="AlphaFoldDB" id="A0A3N0GF99"/>
<gene>
    <name evidence="1" type="ORF">EFL26_23670</name>
</gene>
<keyword evidence="2" id="KW-1185">Reference proteome</keyword>
<dbReference type="RefSeq" id="WP_123225383.1">
    <property type="nucleotide sequence ID" value="NZ_RJSF01000049.1"/>
</dbReference>
<dbReference type="EMBL" id="RJSF01000049">
    <property type="protein sequence ID" value="RNM11144.1"/>
    <property type="molecule type" value="Genomic_DNA"/>
</dbReference>
<comment type="caution">
    <text evidence="1">The sequence shown here is derived from an EMBL/GenBank/DDBJ whole genome shotgun (WGS) entry which is preliminary data.</text>
</comment>
<sequence length="250" mass="26042">MAERLGARPRPTGMPVRVLGTLLVLPLLLAACGDVGGSGAGSSASPSASTWACRASATPVSVTRADLDGDGSLDEVSFTPASGNCPASLDSSVQGLRAGLVLDWDLAPAGAPATAVRVPGRSGDLVLLLEEHPRGGFQAHLYGFAEGRLGELTVHDQPVFPFVATDVLSHPIAATCVDGGFEVTEGRAHEPIGVVPAWDVFRTTYRVDGNAVTKGVTTEVADNVLDRDFRVTYPELVRNALFENCRVGPQ</sequence>
<evidence type="ECO:0000313" key="1">
    <source>
        <dbReference type="EMBL" id="RNM11144.1"/>
    </source>
</evidence>
<dbReference type="PROSITE" id="PS51257">
    <property type="entry name" value="PROKAR_LIPOPROTEIN"/>
    <property type="match status" value="1"/>
</dbReference>
<evidence type="ECO:0008006" key="3">
    <source>
        <dbReference type="Google" id="ProtNLM"/>
    </source>
</evidence>
<name>A0A3N0GF99_9ACTN</name>
<protein>
    <recommendedName>
        <fullName evidence="3">Lipoprotein</fullName>
    </recommendedName>
</protein>
<proteinExistence type="predicted"/>
<organism evidence="1 2">
    <name type="scientific">Nocardioides pocheonensis</name>
    <dbReference type="NCBI Taxonomy" id="661485"/>
    <lineage>
        <taxon>Bacteria</taxon>
        <taxon>Bacillati</taxon>
        <taxon>Actinomycetota</taxon>
        <taxon>Actinomycetes</taxon>
        <taxon>Propionibacteriales</taxon>
        <taxon>Nocardioidaceae</taxon>
        <taxon>Nocardioides</taxon>
    </lineage>
</organism>
<reference evidence="1 2" key="1">
    <citation type="submission" date="2018-11" db="EMBL/GenBank/DDBJ databases">
        <authorList>
            <person name="Li F."/>
        </authorList>
    </citation>
    <scope>NUCLEOTIDE SEQUENCE [LARGE SCALE GENOMIC DNA]</scope>
    <source>
        <strain evidence="1 2">Gsoil 818</strain>
    </source>
</reference>
<evidence type="ECO:0000313" key="2">
    <source>
        <dbReference type="Proteomes" id="UP000279994"/>
    </source>
</evidence>
<accession>A0A3N0GF99</accession>